<name>A0AAE1MJ28_9FABA</name>
<keyword evidence="3" id="KW-1185">Reference proteome</keyword>
<proteinExistence type="predicted"/>
<evidence type="ECO:0000256" key="1">
    <source>
        <dbReference type="SAM" id="MobiDB-lite"/>
    </source>
</evidence>
<accession>A0AAE1MJ28</accession>
<protein>
    <submittedName>
        <fullName evidence="2">Uncharacterized protein</fullName>
    </submittedName>
</protein>
<reference evidence="2" key="1">
    <citation type="submission" date="2023-10" db="EMBL/GenBank/DDBJ databases">
        <title>Chromosome-level genome of the transformable northern wattle, Acacia crassicarpa.</title>
        <authorList>
            <person name="Massaro I."/>
            <person name="Sinha N.R."/>
            <person name="Poethig S."/>
            <person name="Leichty A.R."/>
        </authorList>
    </citation>
    <scope>NUCLEOTIDE SEQUENCE</scope>
    <source>
        <strain evidence="2">Acra3RX</strain>
        <tissue evidence="2">Leaf</tissue>
    </source>
</reference>
<comment type="caution">
    <text evidence="2">The sequence shown here is derived from an EMBL/GenBank/DDBJ whole genome shotgun (WGS) entry which is preliminary data.</text>
</comment>
<dbReference type="Proteomes" id="UP001293593">
    <property type="component" value="Unassembled WGS sequence"/>
</dbReference>
<dbReference type="EMBL" id="JAWXYG010000009">
    <property type="protein sequence ID" value="KAK4263648.1"/>
    <property type="molecule type" value="Genomic_DNA"/>
</dbReference>
<dbReference type="AlphaFoldDB" id="A0AAE1MJ28"/>
<feature type="compositionally biased region" description="Basic residues" evidence="1">
    <location>
        <begin position="22"/>
        <end position="33"/>
    </location>
</feature>
<organism evidence="2 3">
    <name type="scientific">Acacia crassicarpa</name>
    <name type="common">northern wattle</name>
    <dbReference type="NCBI Taxonomy" id="499986"/>
    <lineage>
        <taxon>Eukaryota</taxon>
        <taxon>Viridiplantae</taxon>
        <taxon>Streptophyta</taxon>
        <taxon>Embryophyta</taxon>
        <taxon>Tracheophyta</taxon>
        <taxon>Spermatophyta</taxon>
        <taxon>Magnoliopsida</taxon>
        <taxon>eudicotyledons</taxon>
        <taxon>Gunneridae</taxon>
        <taxon>Pentapetalae</taxon>
        <taxon>rosids</taxon>
        <taxon>fabids</taxon>
        <taxon>Fabales</taxon>
        <taxon>Fabaceae</taxon>
        <taxon>Caesalpinioideae</taxon>
        <taxon>mimosoid clade</taxon>
        <taxon>Acacieae</taxon>
        <taxon>Acacia</taxon>
    </lineage>
</organism>
<evidence type="ECO:0000313" key="3">
    <source>
        <dbReference type="Proteomes" id="UP001293593"/>
    </source>
</evidence>
<sequence>MGNCNACVISEVAEEPSNNNHTNHRKKKKKKTKDKSQNPFADEGFHSPTPIRVLKDVIPLSHPTRLSDKNILGRELGRSEFGITHLCFL</sequence>
<gene>
    <name evidence="2" type="ORF">QN277_029035</name>
</gene>
<evidence type="ECO:0000313" key="2">
    <source>
        <dbReference type="EMBL" id="KAK4263648.1"/>
    </source>
</evidence>
<feature type="region of interest" description="Disordered" evidence="1">
    <location>
        <begin position="14"/>
        <end position="48"/>
    </location>
</feature>